<dbReference type="VEuPathDB" id="FungiDB:FUN_015187"/>
<name>A0A2I1G2F6_9GLOM</name>
<reference evidence="1 2" key="1">
    <citation type="submission" date="2015-10" db="EMBL/GenBank/DDBJ databases">
        <title>Genome analyses suggest a sexual origin of heterokaryosis in a supposedly ancient asexual fungus.</title>
        <authorList>
            <person name="Ropars J."/>
            <person name="Sedzielewska K."/>
            <person name="Noel J."/>
            <person name="Charron P."/>
            <person name="Farinelli L."/>
            <person name="Marton T."/>
            <person name="Kruger M."/>
            <person name="Pelin A."/>
            <person name="Brachmann A."/>
            <person name="Corradi N."/>
        </authorList>
    </citation>
    <scope>NUCLEOTIDE SEQUENCE [LARGE SCALE GENOMIC DNA]</scope>
    <source>
        <strain evidence="1 2">A4</strain>
    </source>
</reference>
<accession>A0A2I1G2F6</accession>
<proteinExistence type="predicted"/>
<dbReference type="EMBL" id="LLXI01000116">
    <property type="protein sequence ID" value="PKY40786.1"/>
    <property type="molecule type" value="Genomic_DNA"/>
</dbReference>
<protein>
    <submittedName>
        <fullName evidence="1">Uncharacterized protein</fullName>
    </submittedName>
</protein>
<organism evidence="1 2">
    <name type="scientific">Rhizophagus irregularis</name>
    <dbReference type="NCBI Taxonomy" id="588596"/>
    <lineage>
        <taxon>Eukaryota</taxon>
        <taxon>Fungi</taxon>
        <taxon>Fungi incertae sedis</taxon>
        <taxon>Mucoromycota</taxon>
        <taxon>Glomeromycotina</taxon>
        <taxon>Glomeromycetes</taxon>
        <taxon>Glomerales</taxon>
        <taxon>Glomeraceae</taxon>
        <taxon>Rhizophagus</taxon>
    </lineage>
</organism>
<dbReference type="Proteomes" id="UP000234323">
    <property type="component" value="Unassembled WGS sequence"/>
</dbReference>
<evidence type="ECO:0000313" key="2">
    <source>
        <dbReference type="Proteomes" id="UP000234323"/>
    </source>
</evidence>
<evidence type="ECO:0000313" key="1">
    <source>
        <dbReference type="EMBL" id="PKY40786.1"/>
    </source>
</evidence>
<comment type="caution">
    <text evidence="1">The sequence shown here is derived from an EMBL/GenBank/DDBJ whole genome shotgun (WGS) entry which is preliminary data.</text>
</comment>
<dbReference type="AlphaFoldDB" id="A0A2I1G2F6"/>
<keyword evidence="2" id="KW-1185">Reference proteome</keyword>
<gene>
    <name evidence="1" type="ORF">RhiirA4_454228</name>
</gene>
<sequence length="124" mass="14288">MEIIEILDEKTYDVNNDIFSDSSSDNENIKKTEMAYFTKNFGISIIIYSTVPIEYPTSSDGVYTIQYDNIPVINITFLTAQDSQCKFKQMIPLVPDDLNLYDYWKKNLTNIVGLLDVLTVSHRD</sequence>